<dbReference type="GeneID" id="24849627"/>
<keyword evidence="2" id="KW-0349">Heme</keyword>
<dbReference type="EMBL" id="CP009509">
    <property type="protein sequence ID" value="AKB39028.1"/>
    <property type="molecule type" value="Genomic_DNA"/>
</dbReference>
<evidence type="ECO:0000256" key="3">
    <source>
        <dbReference type="ARBA" id="ARBA00022723"/>
    </source>
</evidence>
<dbReference type="Proteomes" id="UP000033058">
    <property type="component" value="Chromosome"/>
</dbReference>
<evidence type="ECO:0000313" key="6">
    <source>
        <dbReference type="EMBL" id="AKB39028.1"/>
    </source>
</evidence>
<dbReference type="GO" id="GO:0006879">
    <property type="term" value="P:intracellular iron ion homeostasis"/>
    <property type="evidence" value="ECO:0007669"/>
    <property type="project" value="UniProtKB-KW"/>
</dbReference>
<dbReference type="NCBIfam" id="TIGR00754">
    <property type="entry name" value="bfr"/>
    <property type="match status" value="1"/>
</dbReference>
<keyword evidence="1" id="KW-0409">Iron storage</keyword>
<dbReference type="GO" id="GO:0020037">
    <property type="term" value="F:heme binding"/>
    <property type="evidence" value="ECO:0007669"/>
    <property type="project" value="TreeGrafter"/>
</dbReference>
<protein>
    <submittedName>
        <fullName evidence="6">Bacterioferritin</fullName>
    </submittedName>
</protein>
<dbReference type="RefSeq" id="WP_011033230.1">
    <property type="nucleotide sequence ID" value="NZ_CP009509.1"/>
</dbReference>
<dbReference type="InterPro" id="IPR002024">
    <property type="entry name" value="Bacterioferritin"/>
</dbReference>
<evidence type="ECO:0000256" key="4">
    <source>
        <dbReference type="ARBA" id="ARBA00023004"/>
    </source>
</evidence>
<dbReference type="PANTHER" id="PTHR30295:SF0">
    <property type="entry name" value="BACTERIOFERRITIN"/>
    <property type="match status" value="1"/>
</dbReference>
<dbReference type="PATRIC" id="fig|1434117.4.peg.43"/>
<accession>A0A0E3PV56</accession>
<dbReference type="PANTHER" id="PTHR30295">
    <property type="entry name" value="BACTERIOFERRITIN"/>
    <property type="match status" value="1"/>
</dbReference>
<dbReference type="GO" id="GO:0005829">
    <property type="term" value="C:cytosol"/>
    <property type="evidence" value="ECO:0007669"/>
    <property type="project" value="TreeGrafter"/>
</dbReference>
<organism evidence="6 7">
    <name type="scientific">Methanosarcina mazei WWM610</name>
    <dbReference type="NCBI Taxonomy" id="1434117"/>
    <lineage>
        <taxon>Archaea</taxon>
        <taxon>Methanobacteriati</taxon>
        <taxon>Methanobacteriota</taxon>
        <taxon>Stenosarchaea group</taxon>
        <taxon>Methanomicrobia</taxon>
        <taxon>Methanosarcinales</taxon>
        <taxon>Methanosarcinaceae</taxon>
        <taxon>Methanosarcina</taxon>
    </lineage>
</organism>
<dbReference type="PROSITE" id="PS50905">
    <property type="entry name" value="FERRITIN_LIKE"/>
    <property type="match status" value="1"/>
</dbReference>
<dbReference type="AlphaFoldDB" id="A0A0E3PV56"/>
<reference evidence="6 7" key="1">
    <citation type="submission" date="2014-07" db="EMBL/GenBank/DDBJ databases">
        <title>Methanogenic archaea and the global carbon cycle.</title>
        <authorList>
            <person name="Henriksen J.R."/>
            <person name="Luke J."/>
            <person name="Reinhart S."/>
            <person name="Benedict M.N."/>
            <person name="Youngblut N.D."/>
            <person name="Metcalf M.E."/>
            <person name="Whitaker R.J."/>
            <person name="Metcalf W.W."/>
        </authorList>
    </citation>
    <scope>NUCLEOTIDE SEQUENCE [LARGE SCALE GENOMIC DNA]</scope>
    <source>
        <strain evidence="6 7">WWM610</strain>
    </source>
</reference>
<dbReference type="InterPro" id="IPR008331">
    <property type="entry name" value="Ferritin_DPS_dom"/>
</dbReference>
<gene>
    <name evidence="6" type="ORF">MSMAW_0037</name>
</gene>
<name>A0A0E3PV56_METMZ</name>
<dbReference type="InterPro" id="IPR009078">
    <property type="entry name" value="Ferritin-like_SF"/>
</dbReference>
<evidence type="ECO:0000313" key="7">
    <source>
        <dbReference type="Proteomes" id="UP000033058"/>
    </source>
</evidence>
<proteinExistence type="predicted"/>
<dbReference type="Gene3D" id="1.20.1260.10">
    <property type="match status" value="1"/>
</dbReference>
<dbReference type="PIRSF" id="PIRSF002560">
    <property type="entry name" value="Bacterioferritin"/>
    <property type="match status" value="1"/>
</dbReference>
<evidence type="ECO:0000259" key="5">
    <source>
        <dbReference type="PROSITE" id="PS50905"/>
    </source>
</evidence>
<dbReference type="GO" id="GO:0008199">
    <property type="term" value="F:ferric iron binding"/>
    <property type="evidence" value="ECO:0007669"/>
    <property type="project" value="InterPro"/>
</dbReference>
<dbReference type="GO" id="GO:0004322">
    <property type="term" value="F:ferroxidase activity"/>
    <property type="evidence" value="ECO:0007669"/>
    <property type="project" value="TreeGrafter"/>
</dbReference>
<feature type="domain" description="Ferritin-like diiron" evidence="5">
    <location>
        <begin position="1"/>
        <end position="145"/>
    </location>
</feature>
<evidence type="ECO:0000256" key="1">
    <source>
        <dbReference type="ARBA" id="ARBA00022434"/>
    </source>
</evidence>
<dbReference type="SUPFAM" id="SSF47240">
    <property type="entry name" value="Ferritin-like"/>
    <property type="match status" value="1"/>
</dbReference>
<dbReference type="InterPro" id="IPR012347">
    <property type="entry name" value="Ferritin-like"/>
</dbReference>
<dbReference type="InterPro" id="IPR009040">
    <property type="entry name" value="Ferritin-like_diiron"/>
</dbReference>
<dbReference type="HOGENOM" id="CLU_104506_2_0_2"/>
<dbReference type="CDD" id="cd00907">
    <property type="entry name" value="Bacterioferritin"/>
    <property type="match status" value="1"/>
</dbReference>
<keyword evidence="4" id="KW-0408">Iron</keyword>
<dbReference type="PRINTS" id="PR00601">
    <property type="entry name" value="BACFERRITIN"/>
</dbReference>
<dbReference type="GO" id="GO:0006826">
    <property type="term" value="P:iron ion transport"/>
    <property type="evidence" value="ECO:0007669"/>
    <property type="project" value="InterPro"/>
</dbReference>
<dbReference type="Pfam" id="PF00210">
    <property type="entry name" value="Ferritin"/>
    <property type="match status" value="1"/>
</dbReference>
<sequence length="156" mass="18125">MKGNEKMIEHLNARLAEELTAINQYFVHAEMCEDWNYKRLGEVVEKRAITEMKHAEKLIERILFLEGRPIVSNLNEITIGSFVPEMHENDRRAEEGAIKGYNESIRLASEIGDNDTKSLLESILKEETEHIDWIEAQLDQISHIGIQNYLAQQIYE</sequence>
<evidence type="ECO:0000256" key="2">
    <source>
        <dbReference type="ARBA" id="ARBA00022617"/>
    </source>
</evidence>
<keyword evidence="3" id="KW-0479">Metal-binding</keyword>